<dbReference type="InterPro" id="IPR001173">
    <property type="entry name" value="Glyco_trans_2-like"/>
</dbReference>
<reference evidence="15 16" key="1">
    <citation type="journal article" date="2007" name="Genome Res.">
        <title>Genome characteristics of facultatively symbiotic Frankia sp. strains reflect host range and host plant biogeography.</title>
        <authorList>
            <person name="Normand P."/>
            <person name="Lapierre P."/>
            <person name="Tisa L.S."/>
            <person name="Gogarten J.P."/>
            <person name="Alloisio N."/>
            <person name="Bagnarol E."/>
            <person name="Bassi C.A."/>
            <person name="Berry A.M."/>
            <person name="Bickhart D.M."/>
            <person name="Choisne N."/>
            <person name="Couloux A."/>
            <person name="Cournoyer B."/>
            <person name="Cruveiller S."/>
            <person name="Daubin V."/>
            <person name="Demange N."/>
            <person name="Francino M.P."/>
            <person name="Goltsman E."/>
            <person name="Huang Y."/>
            <person name="Kopp O.R."/>
            <person name="Labarre L."/>
            <person name="Lapidus A."/>
            <person name="Lavire C."/>
            <person name="Marechal J."/>
            <person name="Martinez M."/>
            <person name="Mastronunzio J.E."/>
            <person name="Mullin B.C."/>
            <person name="Niemann J."/>
            <person name="Pujic P."/>
            <person name="Rawnsley T."/>
            <person name="Rouy Z."/>
            <person name="Schenowitz C."/>
            <person name="Sellstedt A."/>
            <person name="Tavares F."/>
            <person name="Tomkins J.P."/>
            <person name="Vallenet D."/>
            <person name="Valverde C."/>
            <person name="Wall L.G."/>
            <person name="Wang Y."/>
            <person name="Medigue C."/>
            <person name="Benson D.R."/>
        </authorList>
    </citation>
    <scope>NUCLEOTIDE SEQUENCE [LARGE SCALE GENOMIC DNA]</scope>
    <source>
        <strain evidence="16">DSM 45986 / CECT 9034 / ACN14a</strain>
    </source>
</reference>
<dbReference type="EC" id="2.4.1.117" evidence="4"/>
<evidence type="ECO:0000256" key="11">
    <source>
        <dbReference type="ARBA" id="ARBA00023136"/>
    </source>
</evidence>
<dbReference type="Gene3D" id="3.90.550.10">
    <property type="entry name" value="Spore Coat Polysaccharide Biosynthesis Protein SpsA, Chain A"/>
    <property type="match status" value="1"/>
</dbReference>
<dbReference type="Proteomes" id="UP000000657">
    <property type="component" value="Chromosome"/>
</dbReference>
<evidence type="ECO:0000256" key="4">
    <source>
        <dbReference type="ARBA" id="ARBA00012583"/>
    </source>
</evidence>
<feature type="domain" description="Glycosyltransferase 2-like" evidence="14">
    <location>
        <begin position="7"/>
        <end position="162"/>
    </location>
</feature>
<dbReference type="CAZy" id="GT2">
    <property type="family name" value="Glycosyltransferase Family 2"/>
</dbReference>
<dbReference type="STRING" id="326424.FRAAL1864"/>
<evidence type="ECO:0000259" key="14">
    <source>
        <dbReference type="Pfam" id="PF00535"/>
    </source>
</evidence>
<keyword evidence="9" id="KW-0735">Signal-anchor</keyword>
<evidence type="ECO:0000256" key="6">
    <source>
        <dbReference type="ARBA" id="ARBA00022679"/>
    </source>
</evidence>
<dbReference type="eggNOG" id="COG0463">
    <property type="taxonomic scope" value="Bacteria"/>
</dbReference>
<comment type="catalytic activity">
    <reaction evidence="12">
        <text>a di-trans,poly-cis-dolichyl phosphate + UDP-alpha-D-glucose = a di-trans,poly-cis-dolichyl beta-D-glucosyl phosphate + UDP</text>
        <dbReference type="Rhea" id="RHEA:15401"/>
        <dbReference type="Rhea" id="RHEA-COMP:19498"/>
        <dbReference type="Rhea" id="RHEA-COMP:19502"/>
        <dbReference type="ChEBI" id="CHEBI:57525"/>
        <dbReference type="ChEBI" id="CHEBI:57683"/>
        <dbReference type="ChEBI" id="CHEBI:58223"/>
        <dbReference type="ChEBI" id="CHEBI:58885"/>
        <dbReference type="EC" id="2.4.1.117"/>
    </reaction>
    <physiologicalReaction direction="left-to-right" evidence="12">
        <dbReference type="Rhea" id="RHEA:15402"/>
    </physiologicalReaction>
</comment>
<evidence type="ECO:0000313" key="16">
    <source>
        <dbReference type="Proteomes" id="UP000000657"/>
    </source>
</evidence>
<dbReference type="CDD" id="cd04188">
    <property type="entry name" value="DPG_synthase"/>
    <property type="match status" value="1"/>
</dbReference>
<keyword evidence="8" id="KW-0256">Endoplasmic reticulum</keyword>
<dbReference type="SUPFAM" id="SSF53448">
    <property type="entry name" value="Nucleotide-diphospho-sugar transferases"/>
    <property type="match status" value="1"/>
</dbReference>
<keyword evidence="11" id="KW-0472">Membrane</keyword>
<feature type="compositionally biased region" description="Low complexity" evidence="13">
    <location>
        <begin position="357"/>
        <end position="371"/>
    </location>
</feature>
<dbReference type="Pfam" id="PF00535">
    <property type="entry name" value="Glycos_transf_2"/>
    <property type="match status" value="1"/>
</dbReference>
<feature type="compositionally biased region" description="Low complexity" evidence="13">
    <location>
        <begin position="300"/>
        <end position="323"/>
    </location>
</feature>
<keyword evidence="5 15" id="KW-0328">Glycosyltransferase</keyword>
<feature type="region of interest" description="Disordered" evidence="13">
    <location>
        <begin position="264"/>
        <end position="412"/>
    </location>
</feature>
<feature type="compositionally biased region" description="Low complexity" evidence="13">
    <location>
        <begin position="273"/>
        <end position="290"/>
    </location>
</feature>
<keyword evidence="6 15" id="KW-0808">Transferase</keyword>
<dbReference type="InterPro" id="IPR029044">
    <property type="entry name" value="Nucleotide-diphossugar_trans"/>
</dbReference>
<dbReference type="AlphaFoldDB" id="Q0RPL7"/>
<evidence type="ECO:0000256" key="5">
    <source>
        <dbReference type="ARBA" id="ARBA00022676"/>
    </source>
</evidence>
<comment type="similarity">
    <text evidence="3">Belongs to the glycosyltransferase 2 family.</text>
</comment>
<evidence type="ECO:0000256" key="8">
    <source>
        <dbReference type="ARBA" id="ARBA00022824"/>
    </source>
</evidence>
<dbReference type="EMBL" id="CT573213">
    <property type="protein sequence ID" value="CAJ60514.1"/>
    <property type="molecule type" value="Genomic_DNA"/>
</dbReference>
<evidence type="ECO:0000256" key="2">
    <source>
        <dbReference type="ARBA" id="ARBA00004922"/>
    </source>
</evidence>
<evidence type="ECO:0000256" key="3">
    <source>
        <dbReference type="ARBA" id="ARBA00006739"/>
    </source>
</evidence>
<comment type="pathway">
    <text evidence="2">Protein modification; protein glycosylation.</text>
</comment>
<comment type="subcellular location">
    <subcellularLocation>
        <location evidence="1">Endoplasmic reticulum membrane</location>
        <topology evidence="1">Single-pass membrane protein</topology>
    </subcellularLocation>
</comment>
<dbReference type="PANTHER" id="PTHR10859:SF91">
    <property type="entry name" value="DOLICHYL-PHOSPHATE BETA-GLUCOSYLTRANSFERASE"/>
    <property type="match status" value="1"/>
</dbReference>
<dbReference type="GO" id="GO:0004581">
    <property type="term" value="F:dolichyl-phosphate beta-glucosyltransferase activity"/>
    <property type="evidence" value="ECO:0007669"/>
    <property type="project" value="UniProtKB-EC"/>
</dbReference>
<gene>
    <name evidence="15" type="ordered locus">FRAAL1864</name>
</gene>
<dbReference type="HOGENOM" id="CLU_547197_0_0_11"/>
<dbReference type="OrthoDB" id="2369748at2"/>
<evidence type="ECO:0000256" key="7">
    <source>
        <dbReference type="ARBA" id="ARBA00022692"/>
    </source>
</evidence>
<organism evidence="15 16">
    <name type="scientific">Frankia alni (strain DSM 45986 / CECT 9034 / ACN14a)</name>
    <dbReference type="NCBI Taxonomy" id="326424"/>
    <lineage>
        <taxon>Bacteria</taxon>
        <taxon>Bacillati</taxon>
        <taxon>Actinomycetota</taxon>
        <taxon>Actinomycetes</taxon>
        <taxon>Frankiales</taxon>
        <taxon>Frankiaceae</taxon>
        <taxon>Frankia</taxon>
    </lineage>
</organism>
<evidence type="ECO:0000256" key="10">
    <source>
        <dbReference type="ARBA" id="ARBA00022989"/>
    </source>
</evidence>
<evidence type="ECO:0000256" key="1">
    <source>
        <dbReference type="ARBA" id="ARBA00004389"/>
    </source>
</evidence>
<feature type="compositionally biased region" description="Basic and acidic residues" evidence="13">
    <location>
        <begin position="375"/>
        <end position="391"/>
    </location>
</feature>
<keyword evidence="10" id="KW-1133">Transmembrane helix</keyword>
<dbReference type="GO" id="GO:0006487">
    <property type="term" value="P:protein N-linked glycosylation"/>
    <property type="evidence" value="ECO:0007669"/>
    <property type="project" value="TreeGrafter"/>
</dbReference>
<dbReference type="KEGG" id="fal:FRAAL1864"/>
<name>Q0RPL7_FRAAA</name>
<dbReference type="PANTHER" id="PTHR10859">
    <property type="entry name" value="GLYCOSYL TRANSFERASE"/>
    <property type="match status" value="1"/>
</dbReference>
<keyword evidence="7" id="KW-0812">Transmembrane</keyword>
<dbReference type="InterPro" id="IPR035518">
    <property type="entry name" value="DPG_synthase"/>
</dbReference>
<sequence>MDSVPVSVIIPAYNEAMRLPGLLAELVSVMRKIPDAEVILVDDGSTDGTAAVAEGYLAEVPGGRVLRLPWNSGKGAAVRAGVSVAHGASIVFMDADGASDVNDLPLLLAALEHAEVALGSRRIGAGAVRSSGRRVGSWAFNQITRSLASLDVADTQCGFKAFRGQEAKLLFSLARSTGFGFDVEVLSIARSIGYRIAEVPIHWAEIPGGTFRVTRHTPAMIVDVVRARRYLGRAAPGLVVPANPVSTVQPVPTVQPVRPESAVQLGAAGQSHSPAQPATAAQPASAVPPVSRDPAVSRGPSVPSDSSAAPARGGAARRGAPAARPDRADGLGRPVVGAVARGPLSPPRRPRPETVQPAAARRGDPPAGVAGSDRSAADRSPADRSPADRSPADPVVLGSAAEPAGAGRTSDAGGAALVLPSATMSLPSAGVSRLAGSRVALAHPGETVEEPVVTIPTPGGEPTTAATAALAAVLATTVGRGELSVRPAPERDGAARSS</sequence>
<protein>
    <recommendedName>
        <fullName evidence="4">dolichyl-phosphate beta-glucosyltransferase</fullName>
        <ecNumber evidence="4">2.4.1.117</ecNumber>
    </recommendedName>
</protein>
<evidence type="ECO:0000313" key="15">
    <source>
        <dbReference type="EMBL" id="CAJ60514.1"/>
    </source>
</evidence>
<evidence type="ECO:0000256" key="9">
    <source>
        <dbReference type="ARBA" id="ARBA00022968"/>
    </source>
</evidence>
<evidence type="ECO:0000256" key="12">
    <source>
        <dbReference type="ARBA" id="ARBA00045097"/>
    </source>
</evidence>
<accession>Q0RPL7</accession>
<evidence type="ECO:0000256" key="13">
    <source>
        <dbReference type="SAM" id="MobiDB-lite"/>
    </source>
</evidence>
<proteinExistence type="inferred from homology"/>
<keyword evidence="16" id="KW-1185">Reference proteome</keyword>